<dbReference type="Proteomes" id="UP001501456">
    <property type="component" value="Unassembled WGS sequence"/>
</dbReference>
<name>A0ABP7HAE9_9FLAO</name>
<dbReference type="InterPro" id="IPR015943">
    <property type="entry name" value="WD40/YVTN_repeat-like_dom_sf"/>
</dbReference>
<evidence type="ECO:0000256" key="1">
    <source>
        <dbReference type="ARBA" id="ARBA00022531"/>
    </source>
</evidence>
<accession>A0ABP7HAE9</accession>
<dbReference type="Gene3D" id="2.130.10.10">
    <property type="entry name" value="YVTN repeat-like/Quinoprotein amine dehydrogenase"/>
    <property type="match status" value="1"/>
</dbReference>
<organism evidence="4 5">
    <name type="scientific">Corallibacter vietnamensis</name>
    <dbReference type="NCBI Taxonomy" id="904130"/>
    <lineage>
        <taxon>Bacteria</taxon>
        <taxon>Pseudomonadati</taxon>
        <taxon>Bacteroidota</taxon>
        <taxon>Flavobacteriia</taxon>
        <taxon>Flavobacteriales</taxon>
        <taxon>Flavobacteriaceae</taxon>
        <taxon>Corallibacter</taxon>
    </lineage>
</organism>
<keyword evidence="5" id="KW-1185">Reference proteome</keyword>
<dbReference type="SUPFAM" id="SSF110296">
    <property type="entry name" value="Oligoxyloglucan reducing end-specific cellobiohydrolase"/>
    <property type="match status" value="1"/>
</dbReference>
<feature type="domain" description="Photosynthesis system II assembly factor Ycf48/Hcf136-like" evidence="3">
    <location>
        <begin position="121"/>
        <end position="209"/>
    </location>
</feature>
<protein>
    <recommendedName>
        <fullName evidence="3">Photosynthesis system II assembly factor Ycf48/Hcf136-like domain-containing protein</fullName>
    </recommendedName>
</protein>
<keyword evidence="1" id="KW-0602">Photosynthesis</keyword>
<evidence type="ECO:0000259" key="3">
    <source>
        <dbReference type="Pfam" id="PF14870"/>
    </source>
</evidence>
<dbReference type="PANTHER" id="PTHR47199:SF2">
    <property type="entry name" value="PHOTOSYSTEM II STABILITY_ASSEMBLY FACTOR HCF136, CHLOROPLASTIC"/>
    <property type="match status" value="1"/>
</dbReference>
<dbReference type="Pfam" id="PF14870">
    <property type="entry name" value="PSII_BNR"/>
    <property type="match status" value="1"/>
</dbReference>
<sequence length="340" mass="37560">MLVFFVASCKKEPAYKERSFSSVKIKTVLQDSTLSIRAIDILDDGNLAFAANNNTFGLYYDAEDKLFVSQQQHDSLDIHFRSVASTSNDFFMLSIANPALLFKTGKQNAMSLVYKEVHEMVFYDALAFWNDNEGIAIGDTTDDCLSIIITRDGGNTWKKIACDQLPKSENNEGAFAASNTSIAIVGDKTWVATTAGRILYSEDKGATWQVFNTPIVKEKDTEGIYSIDFYDANNGFAIGGDYTKPEANVSNKMRTVDGGKTWELVAKGAEPGYRSCVQYVPNSFGKELVAVGFNGIDFSNDNGTTWKHLTDEGFYTIRFLNDSIAFAAGQGRISKLLFSE</sequence>
<evidence type="ECO:0000313" key="4">
    <source>
        <dbReference type="EMBL" id="GAA3786673.1"/>
    </source>
</evidence>
<keyword evidence="2" id="KW-0604">Photosystem II</keyword>
<evidence type="ECO:0000256" key="2">
    <source>
        <dbReference type="ARBA" id="ARBA00023276"/>
    </source>
</evidence>
<dbReference type="CDD" id="cd15482">
    <property type="entry name" value="Sialidase_non-viral"/>
    <property type="match status" value="1"/>
</dbReference>
<comment type="caution">
    <text evidence="4">The sequence shown here is derived from an EMBL/GenBank/DDBJ whole genome shotgun (WGS) entry which is preliminary data.</text>
</comment>
<dbReference type="PANTHER" id="PTHR47199">
    <property type="entry name" value="PHOTOSYSTEM II STABILITY/ASSEMBLY FACTOR HCF136, CHLOROPLASTIC"/>
    <property type="match status" value="1"/>
</dbReference>
<reference evidence="5" key="1">
    <citation type="journal article" date="2019" name="Int. J. Syst. Evol. Microbiol.">
        <title>The Global Catalogue of Microorganisms (GCM) 10K type strain sequencing project: providing services to taxonomists for standard genome sequencing and annotation.</title>
        <authorList>
            <consortium name="The Broad Institute Genomics Platform"/>
            <consortium name="The Broad Institute Genome Sequencing Center for Infectious Disease"/>
            <person name="Wu L."/>
            <person name="Ma J."/>
        </authorList>
    </citation>
    <scope>NUCLEOTIDE SEQUENCE [LARGE SCALE GENOMIC DNA]</scope>
    <source>
        <strain evidence="5">JCM 17525</strain>
    </source>
</reference>
<proteinExistence type="predicted"/>
<dbReference type="InterPro" id="IPR028203">
    <property type="entry name" value="PSII_CF48-like_dom"/>
</dbReference>
<gene>
    <name evidence="4" type="ORF">GCM10022271_19040</name>
</gene>
<dbReference type="EMBL" id="BAABBI010000002">
    <property type="protein sequence ID" value="GAA3786673.1"/>
    <property type="molecule type" value="Genomic_DNA"/>
</dbReference>
<evidence type="ECO:0000313" key="5">
    <source>
        <dbReference type="Proteomes" id="UP001501456"/>
    </source>
</evidence>